<comment type="caution">
    <text evidence="1">The sequence shown here is derived from an EMBL/GenBank/DDBJ whole genome shotgun (WGS) entry which is preliminary data.</text>
</comment>
<dbReference type="EMBL" id="JASNWA010000006">
    <property type="protein sequence ID" value="KAK3174913.1"/>
    <property type="molecule type" value="Genomic_DNA"/>
</dbReference>
<accession>A0AAD9ZED3</accession>
<dbReference type="AlphaFoldDB" id="A0AAD9ZED3"/>
<name>A0AAD9ZED3_9LECA</name>
<dbReference type="Proteomes" id="UP001276659">
    <property type="component" value="Unassembled WGS sequence"/>
</dbReference>
<gene>
    <name evidence="1" type="ORF">OEA41_002159</name>
</gene>
<dbReference type="PANTHER" id="PTHR24148">
    <property type="entry name" value="ANKYRIN REPEAT DOMAIN-CONTAINING PROTEIN 39 HOMOLOG-RELATED"/>
    <property type="match status" value="1"/>
</dbReference>
<proteinExistence type="predicted"/>
<evidence type="ECO:0000313" key="2">
    <source>
        <dbReference type="Proteomes" id="UP001276659"/>
    </source>
</evidence>
<dbReference type="PANTHER" id="PTHR24148:SF64">
    <property type="entry name" value="HETEROKARYON INCOMPATIBILITY DOMAIN-CONTAINING PROTEIN"/>
    <property type="match status" value="1"/>
</dbReference>
<evidence type="ECO:0000313" key="1">
    <source>
        <dbReference type="EMBL" id="KAK3174913.1"/>
    </source>
</evidence>
<keyword evidence="2" id="KW-1185">Reference proteome</keyword>
<reference evidence="1" key="1">
    <citation type="submission" date="2022-11" db="EMBL/GenBank/DDBJ databases">
        <title>Chromosomal genome sequence assembly and mating type (MAT) locus characterization of the leprose asexual lichenized fungus Lepraria neglecta (Nyl.) Erichsen.</title>
        <authorList>
            <person name="Allen J.L."/>
            <person name="Pfeffer B."/>
        </authorList>
    </citation>
    <scope>NUCLEOTIDE SEQUENCE</scope>
    <source>
        <strain evidence="1">Allen 5258</strain>
    </source>
</reference>
<sequence length="357" mass="40039">MSWALIYTKNFKASDYRDKLYAVLNFADRTAHPDLQPDYECPLEEVYLSYATKLIEQSDYPILLHIAGIGLQKSLLTLPSWVPDFSPGPFSVHVTGCIRKKVFEASGTLPVNTVSIDPSLKTLSFKGVQIDTIGLIFRQPSPDDLWGRGSSKENGNRWNPFLKAARKVLFPGREYYESFVKFINDIKVFLNTSHASSHSRSFESKETLCYTLIGDYPTGEATVGSDLQEAYNAWYSSYRELAGHHTIKSFFASALRNREIYGQIQKFEDLRAASVNDSPIFGTTTKRLLGFGPEGMLPGDILCIILGAHTPFLLRPDTDCKEDQSGKRWKLVGPCFVHGLMYGEGLSMGEPKEFVVT</sequence>
<dbReference type="InterPro" id="IPR052895">
    <property type="entry name" value="HetReg/Transcr_Mod"/>
</dbReference>
<protein>
    <submittedName>
        <fullName evidence="1">Uncharacterized protein</fullName>
    </submittedName>
</protein>
<organism evidence="1 2">
    <name type="scientific">Lepraria neglecta</name>
    <dbReference type="NCBI Taxonomy" id="209136"/>
    <lineage>
        <taxon>Eukaryota</taxon>
        <taxon>Fungi</taxon>
        <taxon>Dikarya</taxon>
        <taxon>Ascomycota</taxon>
        <taxon>Pezizomycotina</taxon>
        <taxon>Lecanoromycetes</taxon>
        <taxon>OSLEUM clade</taxon>
        <taxon>Lecanoromycetidae</taxon>
        <taxon>Lecanorales</taxon>
        <taxon>Lecanorineae</taxon>
        <taxon>Stereocaulaceae</taxon>
        <taxon>Lepraria</taxon>
    </lineage>
</organism>